<gene>
    <name evidence="1" type="ORF">M8C21_014653</name>
</gene>
<dbReference type="PANTHER" id="PTHR35300">
    <property type="entry name" value="COACTIVATOR CBP, KIX DOMAIN-CONTAINING PROTEIN-RELATED"/>
    <property type="match status" value="1"/>
</dbReference>
<organism evidence="1 2">
    <name type="scientific">Ambrosia artemisiifolia</name>
    <name type="common">Common ragweed</name>
    <dbReference type="NCBI Taxonomy" id="4212"/>
    <lineage>
        <taxon>Eukaryota</taxon>
        <taxon>Viridiplantae</taxon>
        <taxon>Streptophyta</taxon>
        <taxon>Embryophyta</taxon>
        <taxon>Tracheophyta</taxon>
        <taxon>Spermatophyta</taxon>
        <taxon>Magnoliopsida</taxon>
        <taxon>eudicotyledons</taxon>
        <taxon>Gunneridae</taxon>
        <taxon>Pentapetalae</taxon>
        <taxon>asterids</taxon>
        <taxon>campanulids</taxon>
        <taxon>Asterales</taxon>
        <taxon>Asteraceae</taxon>
        <taxon>Asteroideae</taxon>
        <taxon>Heliantheae alliance</taxon>
        <taxon>Heliantheae</taxon>
        <taxon>Ambrosia</taxon>
    </lineage>
</organism>
<evidence type="ECO:0000313" key="2">
    <source>
        <dbReference type="Proteomes" id="UP001206925"/>
    </source>
</evidence>
<dbReference type="PANTHER" id="PTHR35300:SF5">
    <property type="entry name" value="HISTONE ACETYLTRANSFERASE"/>
    <property type="match status" value="1"/>
</dbReference>
<keyword evidence="2" id="KW-1185">Reference proteome</keyword>
<evidence type="ECO:0000313" key="1">
    <source>
        <dbReference type="EMBL" id="KAI7758291.1"/>
    </source>
</evidence>
<name>A0AAD5GZW9_AMBAR</name>
<comment type="caution">
    <text evidence="1">The sequence shown here is derived from an EMBL/GenBank/DDBJ whole genome shotgun (WGS) entry which is preliminary data.</text>
</comment>
<sequence>MYSKANSQTKYMNLETLWDRANDAINTIFRLDESTETGVFLQPCIEVHENCHLALVCGFQETQSWMIALHEDDNINDATRTRGD</sequence>
<dbReference type="EMBL" id="JAMZMK010000008">
    <property type="protein sequence ID" value="KAI7758291.1"/>
    <property type="molecule type" value="Genomic_DNA"/>
</dbReference>
<accession>A0AAD5GZW9</accession>
<reference evidence="1" key="1">
    <citation type="submission" date="2022-06" db="EMBL/GenBank/DDBJ databases">
        <title>Uncovering the hologenomic basis of an extraordinary plant invasion.</title>
        <authorList>
            <person name="Bieker V.C."/>
            <person name="Martin M.D."/>
            <person name="Gilbert T."/>
            <person name="Hodgins K."/>
            <person name="Battlay P."/>
            <person name="Petersen B."/>
            <person name="Wilson J."/>
        </authorList>
    </citation>
    <scope>NUCLEOTIDE SEQUENCE</scope>
    <source>
        <strain evidence="1">AA19_3_7</strain>
        <tissue evidence="1">Leaf</tissue>
    </source>
</reference>
<dbReference type="Proteomes" id="UP001206925">
    <property type="component" value="Unassembled WGS sequence"/>
</dbReference>
<dbReference type="AlphaFoldDB" id="A0AAD5GZW9"/>
<proteinExistence type="predicted"/>
<protein>
    <submittedName>
        <fullName evidence="1">Uncharacterized protein</fullName>
    </submittedName>
</protein>